<keyword evidence="13" id="KW-1185">Reference proteome</keyword>
<evidence type="ECO:0000256" key="2">
    <source>
        <dbReference type="ARBA" id="ARBA00005594"/>
    </source>
</evidence>
<dbReference type="EMBL" id="CAJPEX010013135">
    <property type="protein sequence ID" value="CAG0925440.1"/>
    <property type="molecule type" value="Genomic_DNA"/>
</dbReference>
<dbReference type="OrthoDB" id="10264412at2759"/>
<evidence type="ECO:0000256" key="7">
    <source>
        <dbReference type="ARBA" id="ARBA00022917"/>
    </source>
</evidence>
<dbReference type="InterPro" id="IPR009008">
    <property type="entry name" value="Val/Leu/Ile-tRNA-synth_edit"/>
</dbReference>
<evidence type="ECO:0000256" key="4">
    <source>
        <dbReference type="ARBA" id="ARBA00022598"/>
    </source>
</evidence>
<keyword evidence="8" id="KW-0030">Aminoacyl-tRNA synthetase</keyword>
<dbReference type="PRINTS" id="PR00984">
    <property type="entry name" value="TRNASYNTHILE"/>
</dbReference>
<evidence type="ECO:0000256" key="1">
    <source>
        <dbReference type="ARBA" id="ARBA00004173"/>
    </source>
</evidence>
<dbReference type="FunFam" id="3.40.50.620:FF:000111">
    <property type="entry name" value="Mitochondrial isoleucyl-tRNA synthetase"/>
    <property type="match status" value="1"/>
</dbReference>
<dbReference type="PANTHER" id="PTHR42765">
    <property type="entry name" value="SOLEUCYL-TRNA SYNTHETASE"/>
    <property type="match status" value="1"/>
</dbReference>
<dbReference type="Proteomes" id="UP000678499">
    <property type="component" value="Unassembled WGS sequence"/>
</dbReference>
<dbReference type="PROSITE" id="PS00178">
    <property type="entry name" value="AA_TRNA_LIGASE_I"/>
    <property type="match status" value="1"/>
</dbReference>
<reference evidence="12" key="1">
    <citation type="submission" date="2020-11" db="EMBL/GenBank/DDBJ databases">
        <authorList>
            <person name="Tran Van P."/>
        </authorList>
    </citation>
    <scope>NUCLEOTIDE SEQUENCE</scope>
</reference>
<name>A0A7R9GK19_9CRUS</name>
<dbReference type="SUPFAM" id="SSF50677">
    <property type="entry name" value="ValRS/IleRS/LeuRS editing domain"/>
    <property type="match status" value="1"/>
</dbReference>
<dbReference type="GO" id="GO:0004822">
    <property type="term" value="F:isoleucine-tRNA ligase activity"/>
    <property type="evidence" value="ECO:0007669"/>
    <property type="project" value="UniProtKB-EC"/>
</dbReference>
<organism evidence="12">
    <name type="scientific">Notodromas monacha</name>
    <dbReference type="NCBI Taxonomy" id="399045"/>
    <lineage>
        <taxon>Eukaryota</taxon>
        <taxon>Metazoa</taxon>
        <taxon>Ecdysozoa</taxon>
        <taxon>Arthropoda</taxon>
        <taxon>Crustacea</taxon>
        <taxon>Oligostraca</taxon>
        <taxon>Ostracoda</taxon>
        <taxon>Podocopa</taxon>
        <taxon>Podocopida</taxon>
        <taxon>Cypridocopina</taxon>
        <taxon>Cypridoidea</taxon>
        <taxon>Cyprididae</taxon>
        <taxon>Notodromas</taxon>
    </lineage>
</organism>
<dbReference type="GO" id="GO:0006428">
    <property type="term" value="P:isoleucyl-tRNA aminoacylation"/>
    <property type="evidence" value="ECO:0007669"/>
    <property type="project" value="InterPro"/>
</dbReference>
<dbReference type="Gene3D" id="3.90.740.10">
    <property type="entry name" value="Valyl/Leucyl/Isoleucyl-tRNA synthetase, editing domain"/>
    <property type="match status" value="1"/>
</dbReference>
<evidence type="ECO:0000313" key="13">
    <source>
        <dbReference type="Proteomes" id="UP000678499"/>
    </source>
</evidence>
<accession>A0A7R9GK19</accession>
<feature type="domain" description="Aminoacyl-tRNA synthetase class Ia" evidence="11">
    <location>
        <begin position="13"/>
        <end position="173"/>
    </location>
</feature>
<keyword evidence="7" id="KW-0648">Protein biosynthesis</keyword>
<feature type="non-terminal residue" evidence="12">
    <location>
        <position position="1"/>
    </location>
</feature>
<dbReference type="AlphaFoldDB" id="A0A7R9GK19"/>
<dbReference type="EMBL" id="OA895172">
    <property type="protein sequence ID" value="CAD7285288.1"/>
    <property type="molecule type" value="Genomic_DNA"/>
</dbReference>
<comment type="catalytic activity">
    <reaction evidence="10">
        <text>tRNA(Ile) + L-isoleucine + ATP = L-isoleucyl-tRNA(Ile) + AMP + diphosphate</text>
        <dbReference type="Rhea" id="RHEA:11060"/>
        <dbReference type="Rhea" id="RHEA-COMP:9666"/>
        <dbReference type="Rhea" id="RHEA-COMP:9695"/>
        <dbReference type="ChEBI" id="CHEBI:30616"/>
        <dbReference type="ChEBI" id="CHEBI:33019"/>
        <dbReference type="ChEBI" id="CHEBI:58045"/>
        <dbReference type="ChEBI" id="CHEBI:78442"/>
        <dbReference type="ChEBI" id="CHEBI:78528"/>
        <dbReference type="ChEBI" id="CHEBI:456215"/>
        <dbReference type="EC" id="6.1.1.5"/>
    </reaction>
</comment>
<dbReference type="Pfam" id="PF00133">
    <property type="entry name" value="tRNA-synt_1"/>
    <property type="match status" value="1"/>
</dbReference>
<dbReference type="InterPro" id="IPR050081">
    <property type="entry name" value="Ile-tRNA_ligase"/>
</dbReference>
<evidence type="ECO:0000256" key="3">
    <source>
        <dbReference type="ARBA" id="ARBA00013165"/>
    </source>
</evidence>
<dbReference type="SUPFAM" id="SSF52374">
    <property type="entry name" value="Nucleotidylyl transferase"/>
    <property type="match status" value="1"/>
</dbReference>
<dbReference type="InterPro" id="IPR002301">
    <property type="entry name" value="Ile-tRNA-ligase"/>
</dbReference>
<evidence type="ECO:0000256" key="5">
    <source>
        <dbReference type="ARBA" id="ARBA00022741"/>
    </source>
</evidence>
<keyword evidence="5" id="KW-0547">Nucleotide-binding</keyword>
<evidence type="ECO:0000256" key="8">
    <source>
        <dbReference type="ARBA" id="ARBA00023146"/>
    </source>
</evidence>
<proteinExistence type="inferred from homology"/>
<dbReference type="PANTHER" id="PTHR42765:SF1">
    <property type="entry name" value="ISOLEUCINE--TRNA LIGASE, MITOCHONDRIAL"/>
    <property type="match status" value="1"/>
</dbReference>
<evidence type="ECO:0000256" key="9">
    <source>
        <dbReference type="ARBA" id="ARBA00032665"/>
    </source>
</evidence>
<evidence type="ECO:0000256" key="10">
    <source>
        <dbReference type="ARBA" id="ARBA00048359"/>
    </source>
</evidence>
<dbReference type="InterPro" id="IPR002300">
    <property type="entry name" value="aa-tRNA-synth_Ia"/>
</dbReference>
<dbReference type="GO" id="GO:0002161">
    <property type="term" value="F:aminoacyl-tRNA deacylase activity"/>
    <property type="evidence" value="ECO:0007669"/>
    <property type="project" value="InterPro"/>
</dbReference>
<comment type="subcellular location">
    <subcellularLocation>
        <location evidence="1">Mitochondrion</location>
    </subcellularLocation>
</comment>
<gene>
    <name evidence="12" type="ORF">NMOB1V02_LOCUS12890</name>
</gene>
<comment type="similarity">
    <text evidence="2">Belongs to the class-I aminoacyl-tRNA synthetase family.</text>
</comment>
<dbReference type="GO" id="GO:0005739">
    <property type="term" value="C:mitochondrion"/>
    <property type="evidence" value="ECO:0007669"/>
    <property type="project" value="UniProtKB-SubCell"/>
</dbReference>
<keyword evidence="4" id="KW-0436">Ligase</keyword>
<evidence type="ECO:0000259" key="11">
    <source>
        <dbReference type="Pfam" id="PF00133"/>
    </source>
</evidence>
<sequence>QKSGFSQLYDWQKQLERPEFVLHDGPPYANGDLHMGHVVNKVLKDVELRRQLVKGNKVRFVPGWDCHGLPIELKALGDRGSRDLDPVKIRQIARRFAEETVKKQKEGFKSWGIMANWDKPYLSFSSEYVKKELEIFTSLFEKGFIFRDFKPVHWSPVSRTALAEAELEYNNEHVSNSLYFRVRIAPETLVAKFGNKAIFAIVWTTTPWTLPGNEAVAFKEDADYVFLVDSSKEESIYVAGAENIEEISEQTGINFEIIPGLILKGLVVLVVMTPSSSNFFSVAATDAAS</sequence>
<evidence type="ECO:0000256" key="6">
    <source>
        <dbReference type="ARBA" id="ARBA00022840"/>
    </source>
</evidence>
<dbReference type="GO" id="GO:0005524">
    <property type="term" value="F:ATP binding"/>
    <property type="evidence" value="ECO:0007669"/>
    <property type="project" value="UniProtKB-KW"/>
</dbReference>
<dbReference type="InterPro" id="IPR001412">
    <property type="entry name" value="aa-tRNA-synth_I_CS"/>
</dbReference>
<keyword evidence="6" id="KW-0067">ATP-binding</keyword>
<dbReference type="EC" id="6.1.1.5" evidence="3"/>
<dbReference type="GO" id="GO:0032543">
    <property type="term" value="P:mitochondrial translation"/>
    <property type="evidence" value="ECO:0007669"/>
    <property type="project" value="TreeGrafter"/>
</dbReference>
<protein>
    <recommendedName>
        <fullName evidence="3">isoleucine--tRNA ligase</fullName>
        <ecNumber evidence="3">6.1.1.5</ecNumber>
    </recommendedName>
    <alternativeName>
        <fullName evidence="9">Isoleucyl-tRNA synthetase</fullName>
    </alternativeName>
</protein>
<dbReference type="InterPro" id="IPR014729">
    <property type="entry name" value="Rossmann-like_a/b/a_fold"/>
</dbReference>
<evidence type="ECO:0000313" key="12">
    <source>
        <dbReference type="EMBL" id="CAD7285288.1"/>
    </source>
</evidence>
<dbReference type="Gene3D" id="3.40.50.620">
    <property type="entry name" value="HUPs"/>
    <property type="match status" value="1"/>
</dbReference>